<proteinExistence type="predicted"/>
<keyword evidence="2" id="KW-1185">Reference proteome</keyword>
<dbReference type="EMBL" id="JAXCGZ010003788">
    <property type="protein sequence ID" value="KAK7083207.1"/>
    <property type="molecule type" value="Genomic_DNA"/>
</dbReference>
<evidence type="ECO:0000313" key="1">
    <source>
        <dbReference type="EMBL" id="KAK7083207.1"/>
    </source>
</evidence>
<comment type="caution">
    <text evidence="1">The sequence shown here is derived from an EMBL/GenBank/DDBJ whole genome shotgun (WGS) entry which is preliminary data.</text>
</comment>
<sequence length="381" mass="42974">MLPKMKSDIQDPKTFTTWWAMVKANSSLIQKAKQKLGTWNLQDEHFQPGTWEAVSCLAKKLKVEKAVITLSTHQPWLLQGLTSVLQSLHDVKCDCKAEWRRKWHLHAESITYGMSLLLKFSSPSMVIVNLPEEGDSADFEALPLFISELTFSSCSANLLLECDFLSKNGMLTSDYLLTSCLVYSARVRFRRLSGHFGIEVCDRFYQDQQYVDSSEDDFPSARLPPANPTLPAIRYLEILKIKISSVDVIESLNMSLPFLELLEDLEVHLSLPISVCTDDIPQISYTKDSLTLRLDYLTDGRAEWAGKIISTFSHQYARVWLCCCFMSCEGGLHLLDQLKNGRTLVKSIHVFSANASRPDGSQFLTLATHAASLASPTTIHW</sequence>
<dbReference type="Proteomes" id="UP001381693">
    <property type="component" value="Unassembled WGS sequence"/>
</dbReference>
<protein>
    <submittedName>
        <fullName evidence="1">Uncharacterized protein</fullName>
    </submittedName>
</protein>
<reference evidence="1 2" key="1">
    <citation type="submission" date="2023-11" db="EMBL/GenBank/DDBJ databases">
        <title>Halocaridina rubra genome assembly.</title>
        <authorList>
            <person name="Smith C."/>
        </authorList>
    </citation>
    <scope>NUCLEOTIDE SEQUENCE [LARGE SCALE GENOMIC DNA]</scope>
    <source>
        <strain evidence="1">EP-1</strain>
        <tissue evidence="1">Whole</tissue>
    </source>
</reference>
<name>A0AAN8XGZ2_HALRR</name>
<organism evidence="1 2">
    <name type="scientific">Halocaridina rubra</name>
    <name type="common">Hawaiian red shrimp</name>
    <dbReference type="NCBI Taxonomy" id="373956"/>
    <lineage>
        <taxon>Eukaryota</taxon>
        <taxon>Metazoa</taxon>
        <taxon>Ecdysozoa</taxon>
        <taxon>Arthropoda</taxon>
        <taxon>Crustacea</taxon>
        <taxon>Multicrustacea</taxon>
        <taxon>Malacostraca</taxon>
        <taxon>Eumalacostraca</taxon>
        <taxon>Eucarida</taxon>
        <taxon>Decapoda</taxon>
        <taxon>Pleocyemata</taxon>
        <taxon>Caridea</taxon>
        <taxon>Atyoidea</taxon>
        <taxon>Atyidae</taxon>
        <taxon>Halocaridina</taxon>
    </lineage>
</organism>
<accession>A0AAN8XGZ2</accession>
<gene>
    <name evidence="1" type="ORF">SK128_011723</name>
</gene>
<evidence type="ECO:0000313" key="2">
    <source>
        <dbReference type="Proteomes" id="UP001381693"/>
    </source>
</evidence>
<dbReference type="AlphaFoldDB" id="A0AAN8XGZ2"/>